<dbReference type="NCBIfam" id="TIGR04316">
    <property type="entry name" value="dhbA_paeA"/>
    <property type="match status" value="1"/>
</dbReference>
<dbReference type="PROSITE" id="PS00061">
    <property type="entry name" value="ADH_SHORT"/>
    <property type="match status" value="1"/>
</dbReference>
<name>A0A7X4LNU3_9VIBR</name>
<dbReference type="Pfam" id="PF13561">
    <property type="entry name" value="adh_short_C2"/>
    <property type="match status" value="1"/>
</dbReference>
<comment type="similarity">
    <text evidence="1">Belongs to the short-chain dehydrogenases/reductases (SDR) family.</text>
</comment>
<sequence>MSVHAIQNTVLMTGASRGIGHATLKTVLNAGYRVIATDYQAEALFTACAELKEQFGDALILHPLDLTQVDEIAPVVEQLIKEHGPVDQLVSCAGILHLCPILTMKSHDIAHTFNVNVFGQVALMQVLGQHMQQRGKGNMVIIGSNAANTPRANMGAYASSKAALHMMVKCMGMELGEQGIRCNIVSPGSTRTDMQMQLWNENYGEKEVIAGDANTFRLGIPLGKIAEPTDIAQTVLFLMSDAANHITLHDLRVDGGATLDN</sequence>
<keyword evidence="5" id="KW-1185">Reference proteome</keyword>
<dbReference type="Proteomes" id="UP000462621">
    <property type="component" value="Unassembled WGS sequence"/>
</dbReference>
<dbReference type="RefSeq" id="WP_161157850.1">
    <property type="nucleotide sequence ID" value="NZ_WEKT01000053.1"/>
</dbReference>
<gene>
    <name evidence="4" type="ORF">F9817_19525</name>
</gene>
<dbReference type="PANTHER" id="PTHR43639">
    <property type="entry name" value="OXIDOREDUCTASE, SHORT-CHAIN DEHYDROGENASE/REDUCTASE FAMILY (AFU_ORTHOLOGUE AFUA_5G02870)"/>
    <property type="match status" value="1"/>
</dbReference>
<dbReference type="EC" id="1.3.1.28" evidence="3"/>
<dbReference type="InterPro" id="IPR002347">
    <property type="entry name" value="SDR_fam"/>
</dbReference>
<keyword evidence="2 4" id="KW-0560">Oxidoreductase</keyword>
<comment type="caution">
    <text evidence="4">The sequence shown here is derived from an EMBL/GenBank/DDBJ whole genome shotgun (WGS) entry which is preliminary data.</text>
</comment>
<dbReference type="GO" id="GO:0019290">
    <property type="term" value="P:siderophore biosynthetic process"/>
    <property type="evidence" value="ECO:0007669"/>
    <property type="project" value="InterPro"/>
</dbReference>
<dbReference type="InterPro" id="IPR020904">
    <property type="entry name" value="Sc_DH/Rdtase_CS"/>
</dbReference>
<accession>A0A7X4LNU3</accession>
<evidence type="ECO:0000313" key="4">
    <source>
        <dbReference type="EMBL" id="MZI95369.1"/>
    </source>
</evidence>
<evidence type="ECO:0000256" key="2">
    <source>
        <dbReference type="ARBA" id="ARBA00023002"/>
    </source>
</evidence>
<dbReference type="NCBIfam" id="NF006074">
    <property type="entry name" value="PRK08220.1"/>
    <property type="match status" value="1"/>
</dbReference>
<dbReference type="EMBL" id="WEKT01000053">
    <property type="protein sequence ID" value="MZI95369.1"/>
    <property type="molecule type" value="Genomic_DNA"/>
</dbReference>
<dbReference type="PRINTS" id="PR01397">
    <property type="entry name" value="DHBDHDRGNASE"/>
</dbReference>
<dbReference type="FunFam" id="3.40.50.720:FF:000084">
    <property type="entry name" value="Short-chain dehydrogenase reductase"/>
    <property type="match status" value="1"/>
</dbReference>
<evidence type="ECO:0000313" key="5">
    <source>
        <dbReference type="Proteomes" id="UP000462621"/>
    </source>
</evidence>
<organism evidence="4 5">
    <name type="scientific">Vibrio eleionomae</name>
    <dbReference type="NCBI Taxonomy" id="2653505"/>
    <lineage>
        <taxon>Bacteria</taxon>
        <taxon>Pseudomonadati</taxon>
        <taxon>Pseudomonadota</taxon>
        <taxon>Gammaproteobacteria</taxon>
        <taxon>Vibrionales</taxon>
        <taxon>Vibrionaceae</taxon>
        <taxon>Vibrio</taxon>
    </lineage>
</organism>
<evidence type="ECO:0000256" key="1">
    <source>
        <dbReference type="ARBA" id="ARBA00006484"/>
    </source>
</evidence>
<reference evidence="4 5" key="1">
    <citation type="submission" date="2019-10" db="EMBL/GenBank/DDBJ databases">
        <title>Vibrio sp. nov. isolated from a shrimp pond.</title>
        <authorList>
            <person name="Gomez-Gil B."/>
            <person name="Enciso-Ibarra J."/>
            <person name="Enciso-Ibarra K."/>
            <person name="Bolan-Mejia C."/>
        </authorList>
    </citation>
    <scope>NUCLEOTIDE SEQUENCE [LARGE SCALE GENOMIC DNA]</scope>
    <source>
        <strain evidence="4 5">CAIM 722</strain>
    </source>
</reference>
<dbReference type="AlphaFoldDB" id="A0A7X4LNU3"/>
<dbReference type="SUPFAM" id="SSF51735">
    <property type="entry name" value="NAD(P)-binding Rossmann-fold domains"/>
    <property type="match status" value="1"/>
</dbReference>
<evidence type="ECO:0000256" key="3">
    <source>
        <dbReference type="NCBIfam" id="TIGR04316"/>
    </source>
</evidence>
<dbReference type="GO" id="GO:0008667">
    <property type="term" value="F:2,3-dihydro-2,3-dihydroxybenzoate dehydrogenase activity"/>
    <property type="evidence" value="ECO:0007669"/>
    <property type="project" value="UniProtKB-UniRule"/>
</dbReference>
<dbReference type="Gene3D" id="3.40.50.720">
    <property type="entry name" value="NAD(P)-binding Rossmann-like Domain"/>
    <property type="match status" value="1"/>
</dbReference>
<dbReference type="PANTHER" id="PTHR43639:SF1">
    <property type="entry name" value="SHORT-CHAIN DEHYDROGENASE_REDUCTASE FAMILY PROTEIN"/>
    <property type="match status" value="1"/>
</dbReference>
<dbReference type="InterPro" id="IPR003560">
    <property type="entry name" value="DHB_DH"/>
</dbReference>
<dbReference type="InterPro" id="IPR036291">
    <property type="entry name" value="NAD(P)-bd_dom_sf"/>
</dbReference>
<protein>
    <recommendedName>
        <fullName evidence="3">2,3-dihydro-2,3-dihydroxybenzoate dehydrogenase</fullName>
        <ecNumber evidence="3">1.3.1.28</ecNumber>
    </recommendedName>
</protein>
<proteinExistence type="inferred from homology"/>